<dbReference type="SMART" id="SM00450">
    <property type="entry name" value="RHOD"/>
    <property type="match status" value="1"/>
</dbReference>
<protein>
    <recommendedName>
        <fullName evidence="1">Rhodanese domain-containing protein</fullName>
    </recommendedName>
</protein>
<dbReference type="InterPro" id="IPR001763">
    <property type="entry name" value="Rhodanese-like_dom"/>
</dbReference>
<dbReference type="PROSITE" id="PS50206">
    <property type="entry name" value="RHODANESE_3"/>
    <property type="match status" value="1"/>
</dbReference>
<feature type="domain" description="Rhodanese" evidence="1">
    <location>
        <begin position="21"/>
        <end position="112"/>
    </location>
</feature>
<dbReference type="Pfam" id="PF00581">
    <property type="entry name" value="Rhodanese"/>
    <property type="match status" value="1"/>
</dbReference>
<evidence type="ECO:0000313" key="3">
    <source>
        <dbReference type="Proteomes" id="UP000178606"/>
    </source>
</evidence>
<gene>
    <name evidence="2" type="ORF">A3F84_29245</name>
</gene>
<dbReference type="CDD" id="cd00158">
    <property type="entry name" value="RHOD"/>
    <property type="match status" value="1"/>
</dbReference>
<dbReference type="InterPro" id="IPR036873">
    <property type="entry name" value="Rhodanese-like_dom_sf"/>
</dbReference>
<dbReference type="Proteomes" id="UP000178606">
    <property type="component" value="Unassembled WGS sequence"/>
</dbReference>
<sequence length="114" mass="12318">MQHPQEPFRRVTVAEAKQLIDDGKVRVVDVREPDEWRAGHIPLADHVPLGKIVNQPLDALEGDVTQPTLFVCAVGGRSAIACEVAATMGYTELYNLEGGTTAWIRTGLPVNTGA</sequence>
<evidence type="ECO:0000313" key="2">
    <source>
        <dbReference type="EMBL" id="OGG47849.1"/>
    </source>
</evidence>
<dbReference type="SUPFAM" id="SSF52821">
    <property type="entry name" value="Rhodanese/Cell cycle control phosphatase"/>
    <property type="match status" value="1"/>
</dbReference>
<dbReference type="InterPro" id="IPR050229">
    <property type="entry name" value="GlpE_sulfurtransferase"/>
</dbReference>
<dbReference type="PANTHER" id="PTHR43031">
    <property type="entry name" value="FAD-DEPENDENT OXIDOREDUCTASE"/>
    <property type="match status" value="1"/>
</dbReference>
<dbReference type="Gene3D" id="3.40.250.10">
    <property type="entry name" value="Rhodanese-like domain"/>
    <property type="match status" value="1"/>
</dbReference>
<comment type="caution">
    <text evidence="2">The sequence shown here is derived from an EMBL/GenBank/DDBJ whole genome shotgun (WGS) entry which is preliminary data.</text>
</comment>
<organism evidence="2 3">
    <name type="scientific">Handelsmanbacteria sp. (strain RIFCSPLOWO2_12_FULL_64_10)</name>
    <dbReference type="NCBI Taxonomy" id="1817868"/>
    <lineage>
        <taxon>Bacteria</taxon>
        <taxon>Candidatus Handelsmaniibacteriota</taxon>
    </lineage>
</organism>
<dbReference type="PANTHER" id="PTHR43031:SF1">
    <property type="entry name" value="PYRIDINE NUCLEOTIDE-DISULPHIDE OXIDOREDUCTASE"/>
    <property type="match status" value="1"/>
</dbReference>
<accession>A0A1F6CF60</accession>
<evidence type="ECO:0000259" key="1">
    <source>
        <dbReference type="PROSITE" id="PS50206"/>
    </source>
</evidence>
<proteinExistence type="predicted"/>
<dbReference type="AlphaFoldDB" id="A0A1F6CF60"/>
<dbReference type="EMBL" id="MFKF01000265">
    <property type="protein sequence ID" value="OGG47849.1"/>
    <property type="molecule type" value="Genomic_DNA"/>
</dbReference>
<name>A0A1F6CF60_HANXR</name>
<reference evidence="2 3" key="1">
    <citation type="journal article" date="2016" name="Nat. Commun.">
        <title>Thousands of microbial genomes shed light on interconnected biogeochemical processes in an aquifer system.</title>
        <authorList>
            <person name="Anantharaman K."/>
            <person name="Brown C.T."/>
            <person name="Hug L.A."/>
            <person name="Sharon I."/>
            <person name="Castelle C.J."/>
            <person name="Probst A.J."/>
            <person name="Thomas B.C."/>
            <person name="Singh A."/>
            <person name="Wilkins M.J."/>
            <person name="Karaoz U."/>
            <person name="Brodie E.L."/>
            <person name="Williams K.H."/>
            <person name="Hubbard S.S."/>
            <person name="Banfield J.F."/>
        </authorList>
    </citation>
    <scope>NUCLEOTIDE SEQUENCE [LARGE SCALE GENOMIC DNA]</scope>
    <source>
        <strain evidence="3">RIFCSPLOWO2_12_FULL_64_10</strain>
    </source>
</reference>